<evidence type="ECO:0000256" key="6">
    <source>
        <dbReference type="SAM" id="Phobius"/>
    </source>
</evidence>
<sequence>MTSDNLKFMKDNRGLPPKKANFLGIIGGAGYNINRIIGAGIFNPNSIWMIVGSPAVILMFWILGGIISLLGTLIYIELGIRSLPKGIGEQRYIDNAFPTDSYSCAQHLLYLVDINPDPQQYFSKDYMILRLLAIIILAIITGYNMYSNRLSVFINQVLAFIKIGAIFFISLYGLIKLTGQNITNWNEIFNKPSKYVGAYSNGILKVLFVYEDTIEELQEPKDKKLKYSNLISIGVSFILYFLINAAFTISLGHDFSIDESGFNQTIAFNNSIALQFGYKLFNNNEIGAKFMSALVAISAFGAVGTMVFIYARIIKYAALTKFIPKYSHKFDNCNNDYGTPKNALFVQFIYCSIFLLLFFDPTDDLFEFFSDTSQYLAMMFHAASAICLLIIISNNDSDSSSIKNDDDSNAIKSNDDSNTIKNNADSNTIKNNDDSNTIKSNDDSIAIESNDGSIDIKNNDDSNTIKSNDDSIAIKNNDDSNTKPRWIIVIYLRCIIVIYLILVGLIAITSFFPPGPGQFDYYIPYVVSVAATIVGGIIWQFRDYPENSEDTESLRHEITDGSEISEKV</sequence>
<reference evidence="7" key="1">
    <citation type="submission" date="2021-06" db="EMBL/GenBank/DDBJ databases">
        <authorList>
            <person name="Kallberg Y."/>
            <person name="Tangrot J."/>
            <person name="Rosling A."/>
        </authorList>
    </citation>
    <scope>NUCLEOTIDE SEQUENCE</scope>
    <source>
        <strain evidence="7">MA453B</strain>
    </source>
</reference>
<proteinExistence type="predicted"/>
<feature type="transmembrane region" description="Helical" evidence="6">
    <location>
        <begin position="230"/>
        <end position="251"/>
    </location>
</feature>
<evidence type="ECO:0000313" key="7">
    <source>
        <dbReference type="EMBL" id="CAG8612489.1"/>
    </source>
</evidence>
<dbReference type="PANTHER" id="PTHR11785">
    <property type="entry name" value="AMINO ACID TRANSPORTER"/>
    <property type="match status" value="1"/>
</dbReference>
<feature type="transmembrane region" description="Helical" evidence="6">
    <location>
        <begin position="47"/>
        <end position="76"/>
    </location>
</feature>
<feature type="transmembrane region" description="Helical" evidence="6">
    <location>
        <begin position="521"/>
        <end position="539"/>
    </location>
</feature>
<protein>
    <submittedName>
        <fullName evidence="7">15863_t:CDS:1</fullName>
    </submittedName>
</protein>
<keyword evidence="8" id="KW-1185">Reference proteome</keyword>
<dbReference type="Gene3D" id="1.20.1740.10">
    <property type="entry name" value="Amino acid/polyamine transporter I"/>
    <property type="match status" value="1"/>
</dbReference>
<dbReference type="InterPro" id="IPR050598">
    <property type="entry name" value="AminoAcid_Transporter"/>
</dbReference>
<keyword evidence="2 6" id="KW-0812">Transmembrane</keyword>
<dbReference type="OrthoDB" id="10062876at2759"/>
<feature type="transmembrane region" description="Helical" evidence="6">
    <location>
        <begin position="152"/>
        <end position="175"/>
    </location>
</feature>
<dbReference type="GO" id="GO:0016020">
    <property type="term" value="C:membrane"/>
    <property type="evidence" value="ECO:0007669"/>
    <property type="project" value="UniProtKB-SubCell"/>
</dbReference>
<evidence type="ECO:0000256" key="2">
    <source>
        <dbReference type="ARBA" id="ARBA00022692"/>
    </source>
</evidence>
<keyword evidence="4 6" id="KW-0472">Membrane</keyword>
<feature type="transmembrane region" description="Helical" evidence="6">
    <location>
        <begin position="290"/>
        <end position="311"/>
    </location>
</feature>
<dbReference type="Pfam" id="PF13520">
    <property type="entry name" value="AA_permease_2"/>
    <property type="match status" value="1"/>
</dbReference>
<gene>
    <name evidence="7" type="ORF">DERYTH_LOCUS8213</name>
</gene>
<evidence type="ECO:0000256" key="1">
    <source>
        <dbReference type="ARBA" id="ARBA00004141"/>
    </source>
</evidence>
<feature type="region of interest" description="Disordered" evidence="5">
    <location>
        <begin position="398"/>
        <end position="435"/>
    </location>
</feature>
<keyword evidence="3 6" id="KW-1133">Transmembrane helix</keyword>
<dbReference type="Proteomes" id="UP000789405">
    <property type="component" value="Unassembled WGS sequence"/>
</dbReference>
<dbReference type="PANTHER" id="PTHR11785:SF353">
    <property type="entry name" value="METHIONINE TRANSPORTER (EUROFUNG)"/>
    <property type="match status" value="1"/>
</dbReference>
<feature type="compositionally biased region" description="Polar residues" evidence="5">
    <location>
        <begin position="410"/>
        <end position="435"/>
    </location>
</feature>
<name>A0A9N9GMF6_9GLOM</name>
<dbReference type="EMBL" id="CAJVPY010004188">
    <property type="protein sequence ID" value="CAG8612489.1"/>
    <property type="molecule type" value="Genomic_DNA"/>
</dbReference>
<feature type="transmembrane region" description="Helical" evidence="6">
    <location>
        <begin position="375"/>
        <end position="393"/>
    </location>
</feature>
<comment type="caution">
    <text evidence="7">The sequence shown here is derived from an EMBL/GenBank/DDBJ whole genome shotgun (WGS) entry which is preliminary data.</text>
</comment>
<evidence type="ECO:0000256" key="4">
    <source>
        <dbReference type="ARBA" id="ARBA00023136"/>
    </source>
</evidence>
<organism evidence="7 8">
    <name type="scientific">Dentiscutata erythropus</name>
    <dbReference type="NCBI Taxonomy" id="1348616"/>
    <lineage>
        <taxon>Eukaryota</taxon>
        <taxon>Fungi</taxon>
        <taxon>Fungi incertae sedis</taxon>
        <taxon>Mucoromycota</taxon>
        <taxon>Glomeromycotina</taxon>
        <taxon>Glomeromycetes</taxon>
        <taxon>Diversisporales</taxon>
        <taxon>Gigasporaceae</taxon>
        <taxon>Dentiscutata</taxon>
    </lineage>
</organism>
<feature type="transmembrane region" description="Helical" evidence="6">
    <location>
        <begin position="20"/>
        <end position="41"/>
    </location>
</feature>
<evidence type="ECO:0000313" key="8">
    <source>
        <dbReference type="Proteomes" id="UP000789405"/>
    </source>
</evidence>
<evidence type="ECO:0000256" key="5">
    <source>
        <dbReference type="SAM" id="MobiDB-lite"/>
    </source>
</evidence>
<dbReference type="AlphaFoldDB" id="A0A9N9GMF6"/>
<dbReference type="PIRSF" id="PIRSF006060">
    <property type="entry name" value="AA_transporter"/>
    <property type="match status" value="1"/>
</dbReference>
<feature type="transmembrane region" description="Helical" evidence="6">
    <location>
        <begin position="490"/>
        <end position="509"/>
    </location>
</feature>
<dbReference type="InterPro" id="IPR002293">
    <property type="entry name" value="AA/rel_permease1"/>
</dbReference>
<dbReference type="GO" id="GO:0015179">
    <property type="term" value="F:L-amino acid transmembrane transporter activity"/>
    <property type="evidence" value="ECO:0007669"/>
    <property type="project" value="TreeGrafter"/>
</dbReference>
<feature type="transmembrane region" description="Helical" evidence="6">
    <location>
        <begin position="342"/>
        <end position="359"/>
    </location>
</feature>
<accession>A0A9N9GMF6</accession>
<comment type="subcellular location">
    <subcellularLocation>
        <location evidence="1">Membrane</location>
        <topology evidence="1">Multi-pass membrane protein</topology>
    </subcellularLocation>
</comment>
<evidence type="ECO:0000256" key="3">
    <source>
        <dbReference type="ARBA" id="ARBA00022989"/>
    </source>
</evidence>
<feature type="transmembrane region" description="Helical" evidence="6">
    <location>
        <begin position="128"/>
        <end position="146"/>
    </location>
</feature>